<accession>A0A699K316</accession>
<reference evidence="1" key="1">
    <citation type="journal article" date="2019" name="Sci. Rep.">
        <title>Draft genome of Tanacetum cinerariifolium, the natural source of mosquito coil.</title>
        <authorList>
            <person name="Yamashiro T."/>
            <person name="Shiraishi A."/>
            <person name="Satake H."/>
            <person name="Nakayama K."/>
        </authorList>
    </citation>
    <scope>NUCLEOTIDE SEQUENCE</scope>
</reference>
<keyword evidence="1" id="KW-0808">Transferase</keyword>
<evidence type="ECO:0000313" key="1">
    <source>
        <dbReference type="EMBL" id="GFA73489.1"/>
    </source>
</evidence>
<sequence length="226" mass="25653">MMITTTAFIRGEAVAASKKKGKEGGLAGSLPLQGHQKKFSWPRQAKSNSSFERVKEITFPPLTTSSGAEGPLVIKAEIGRHMIHRMYVDRGSSIEILYEHYFNRLWPEVKNQMVPATTLLTGFSGETIWSLGQLRKWQSEGRYPSKGRTELCSLLKENLDIFAWQPSDMTGVPRSVAEHRLNIREGYSPVRQKKKGQATECAKAIQVEVRKLVEAVIMREVYYHDW</sequence>
<gene>
    <name evidence="1" type="ORF">Tci_645461</name>
</gene>
<name>A0A699K316_TANCI</name>
<dbReference type="EMBL" id="BKCJ010477936">
    <property type="protein sequence ID" value="GFA73489.1"/>
    <property type="molecule type" value="Genomic_DNA"/>
</dbReference>
<proteinExistence type="predicted"/>
<protein>
    <submittedName>
        <fullName evidence="1">Reverse transcriptase domain-containing protein</fullName>
    </submittedName>
</protein>
<keyword evidence="1" id="KW-0695">RNA-directed DNA polymerase</keyword>
<organism evidence="1">
    <name type="scientific">Tanacetum cinerariifolium</name>
    <name type="common">Dalmatian daisy</name>
    <name type="synonym">Chrysanthemum cinerariifolium</name>
    <dbReference type="NCBI Taxonomy" id="118510"/>
    <lineage>
        <taxon>Eukaryota</taxon>
        <taxon>Viridiplantae</taxon>
        <taxon>Streptophyta</taxon>
        <taxon>Embryophyta</taxon>
        <taxon>Tracheophyta</taxon>
        <taxon>Spermatophyta</taxon>
        <taxon>Magnoliopsida</taxon>
        <taxon>eudicotyledons</taxon>
        <taxon>Gunneridae</taxon>
        <taxon>Pentapetalae</taxon>
        <taxon>asterids</taxon>
        <taxon>campanulids</taxon>
        <taxon>Asterales</taxon>
        <taxon>Asteraceae</taxon>
        <taxon>Asteroideae</taxon>
        <taxon>Anthemideae</taxon>
        <taxon>Anthemidinae</taxon>
        <taxon>Tanacetum</taxon>
    </lineage>
</organism>
<keyword evidence="1" id="KW-0548">Nucleotidyltransferase</keyword>
<dbReference type="GO" id="GO:0003964">
    <property type="term" value="F:RNA-directed DNA polymerase activity"/>
    <property type="evidence" value="ECO:0007669"/>
    <property type="project" value="UniProtKB-KW"/>
</dbReference>
<dbReference type="AlphaFoldDB" id="A0A699K316"/>
<comment type="caution">
    <text evidence="1">The sequence shown here is derived from an EMBL/GenBank/DDBJ whole genome shotgun (WGS) entry which is preliminary data.</text>
</comment>